<dbReference type="Pfam" id="PF02260">
    <property type="entry name" value="FATC"/>
    <property type="match status" value="1"/>
</dbReference>
<dbReference type="InterPro" id="IPR038980">
    <property type="entry name" value="ATM_plant"/>
</dbReference>
<dbReference type="InterPro" id="IPR000403">
    <property type="entry name" value="PI3/4_kinase_cat_dom"/>
</dbReference>
<evidence type="ECO:0000256" key="2">
    <source>
        <dbReference type="ARBA" id="ARBA00004574"/>
    </source>
</evidence>
<accession>A7TI29</accession>
<keyword evidence="7 16" id="KW-0808">Transferase</keyword>
<evidence type="ECO:0000256" key="16">
    <source>
        <dbReference type="RuleBase" id="RU365027"/>
    </source>
</evidence>
<dbReference type="eggNOG" id="KOG0892">
    <property type="taxonomic scope" value="Eukaryota"/>
</dbReference>
<keyword evidence="9 16" id="KW-0227">DNA damage</keyword>
<dbReference type="GeneID" id="5546305"/>
<dbReference type="PANTHER" id="PTHR37079:SF4">
    <property type="entry name" value="SERINE_THREONINE-PROTEIN KINASE ATM"/>
    <property type="match status" value="1"/>
</dbReference>
<gene>
    <name evidence="20" type="ORF">Kpol_1045p22</name>
</gene>
<dbReference type="GO" id="GO:0042770">
    <property type="term" value="P:signal transduction in response to DNA damage"/>
    <property type="evidence" value="ECO:0007669"/>
    <property type="project" value="EnsemblFungi"/>
</dbReference>
<dbReference type="PROSITE" id="PS51189">
    <property type="entry name" value="FAT"/>
    <property type="match status" value="1"/>
</dbReference>
<evidence type="ECO:0000256" key="14">
    <source>
        <dbReference type="ARBA" id="ARBA00047899"/>
    </source>
</evidence>
<dbReference type="Gene3D" id="3.30.1010.10">
    <property type="entry name" value="Phosphatidylinositol 3-kinase Catalytic Subunit, Chain A, domain 4"/>
    <property type="match status" value="1"/>
</dbReference>
<sequence length="2767" mass="320270">MNSSILHSINNGLCSTKIKDHNNAIDELISILKQNPGIVEGKILTEINVSLVQLLAAEHHGHCTLLESQTETSQSKLTTSENRLSSVSYALRLLIEKTSSKLKLKSLRLLLFTLPKLMLQKGTKSLLDAVSVHLSYGLLALVRSEPFQLKFMQDEWVEVVNILCSYIDERVKKSNINDRNVTNFLLVLDTLVSMDTTGLEHVSVDLNKTIINYLEKCSEENAITIILIKLINQLVVRTHCMNINATLTLISETWRYYIRIGSLNNEDTQLEFNFFDFMSSNLVHNELPVMIGNDENQKNVIYGILKEYIILRSVRYKANSLLLSQIDLSENVVLNPSLFAIGNIRLKRNGDIVPWVELLSLTKVLITFFKLKLLEEDNGLLFKKRKLEPSITSYLLNSTNIESFILQLIASESNDIQLIGLQISVFFLSVEDSEKGFLNEMTAKVIKKFENNELIGWASLVLTCILSQYHHTLTDLDVTKILKVSIPLIKIDEFCSIACLLVAFCIKYSAFSVTDQSVSAQIQDVYELSDINGPVQINNITFIFWTYFEQYGKRLQTYGYSLKRVLEWLNSKWEQLNELHEENSKISDFVGWICGQNSSRSINFFSDSAMTTLKVAHWNRLTYIWDTLSIQRRHLIALKDVPRKKKLPLQMPHPNQFSVNKTNVVNDFLNRFIDQVESNKNTDLDRYQWIFQCTLYISCFINEVIFADLVPVLTSTIISVLPSLKLTSDSHYCIIFKGILTSNCLSHEYQLLPSSEVIKLLDDYKMHLKRNKKTNSNVIYELQYMYIENEINDDILSNEHVLKRYDSDTLILSFQVLLRCADISNNGTRREFLLYLIEYLAELSNNELINVLNSILLSLSKYLVENMDILEKLIDIIANNLLNDKYGNTSSSVYLLCEFLDSCRQIWLSKRNTKVTEDCNDFFDFLFQTFDSNTFSGTFSIIKYSNFLLNLLLYGNYTAGEVLHGRRKQIFKTMMDCLKRVNDALVTKMVPNLSRYISGIRPENQAIALIELLELYEQPQQSLEKSAFFSLSIELLSMYSFSNLLFGIQRMQVCATYPHTRKYIKFALINISQRYNLSDLNSLFAMCKFEILNLWISKMPSASNFSDFDIELFDFDDIKHFLNLYQTEIGAIIYSDSKDYQKLKENLILVTNTSERSLMTKCINCAIALSYVEGNIQGQIHKLVYDILPQSFSKTLKSQYFIRLRWFLNFVDLGVPKQVSMILYNEFPKSFLLSHLFENGSSMQYKMAISIPLINFKQILNDECFYKVQDVGELKIVIFWILSDLEKSISEQHSINCIRELKLLLVMFENIVLQSSASITIIERLSIYISQSHLHEESISVITELLRNAYAMKYDITSILVTVFSQVLTYLNDGKNEASYLVKELLQEMEGWDIEYSTIWEYCRFVIYGNKKEIQIVQSIDILEISQCGKSGLTLLSILFSYSKLNPIQFSPLKDNVANIIKADIPKHLLTKQFQLWVVNCLTEYYLRNQRWDDIIEKEKYEDYKQIFAQLGSLDHFYSLFFSYKNIENSNMGNHSFLISECIQNVLIYEYENSENRFWTINNELYSKFKVSKFSINIDSYSVIIGGKDKIISLEHFISNNFFLEVIKYEEWISNFTSSLLYHIASYVPHMVIFKELCCNEIKFSETVISTLIYIAVYVDARSGVKWVSSLLSSLDRILLTIDSKKKLNIMFNIFRMVRTGNRTGEQYCFSIYENIDIPLIYMTAIRSGFTSLGYMLLEEHCMFPDRDLDVKNLKTVYETLNDIDLMAGLPIPHTLAGAIQNINKTCPSAWKRFLFNNALYDSTVHHNTQENIYPLIKSTEDNGFFSMTASLSKNLEFENLENSYNWALELGNWELPEPSHISDKISGFYYSLKRLNYESGNPVGNLDNSLIKLVDVKSNFINKSEWMDTIVELSLLKKILLDTSAGSCMSTLKFYSNLDRNQIHYLNHENYDSNLKVRYLVSSILTKISYRNNNSSICKQLELTSLFFLSNLIKFSIEEENTQMALQNSILLDDLVKVSKYATKNIEYTKTMHVAKALWALDERKTAIMMMRDLKEETRVNVNPKVNDSYEYLFDVSTNEINATLVKWTSQSRYESAKDISETYVNDIKLSKEESNSQTEVFYILGEFFDEQINKLNEDDYISELQNRCQNALNELQTLKAIASKKNLKSFERKDAERQYSRVHIQYKKDKELLDNLKSQYERFLENALKNYINVLTYTTKYDNDVLDKFCGLWFSYDSDEKVNTLLLEEIQKVPSWKFLPWVNQIASKLSMDNSSFQKVLQHTMTRLLYNLPYDSLYAILSISFYKMQTKNMDESIVQKVKAAENILNELKSYDNGTYYRKIVEPIQEFCEKSILLSNTKLQRSSKVYLKSLETGKYWLQTLPSQSLPLPTVKFETSKISNGGLDRPYITSLKETIEVTSTGLSLPKILTFYLSDGTRHKVLLKGSNDDLRQDAIMEQVFKQVNKILRGDSEIRKHDLSIRTYEVIPLGPRAGIIGFVSNSVTLHAILKEKHKHDEIQFDQARELMGNVQTKSNKERLEVYQKIARKIKPQLRNFFFDSFTEPEEWLNAKRKYTKGTAVISIIGYILGLGDRHLNNILIDYVTGEPIHIDLGIAFDQGRLLSIPETVPFRLTRDIVDGFGVTGVEGMFRRSCETIYGVLRKDRDKVLHVINILKWDPLYSWVMSPVRKHKHLIEENGELINNISFSENSNSKMLDENQEANRAIKGVEEKLRSRLSIEATVQEVIQEASDPANLSLIFKGWSPFY</sequence>
<keyword evidence="21" id="KW-1185">Reference proteome</keyword>
<feature type="domain" description="FAT" evidence="18">
    <location>
        <begin position="1720"/>
        <end position="2307"/>
    </location>
</feature>
<dbReference type="SMART" id="SM01343">
    <property type="entry name" value="FATC"/>
    <property type="match status" value="1"/>
</dbReference>
<dbReference type="OMA" id="IYMGWSP"/>
<protein>
    <recommendedName>
        <fullName evidence="5 16">Serine/threonine-protein kinase Tel1</fullName>
        <ecNumber evidence="4 16">2.7.11.1</ecNumber>
    </recommendedName>
</protein>
<evidence type="ECO:0000256" key="4">
    <source>
        <dbReference type="ARBA" id="ARBA00012513"/>
    </source>
</evidence>
<keyword evidence="16" id="KW-0158">Chromosome</keyword>
<dbReference type="Pfam" id="PF11640">
    <property type="entry name" value="TAN"/>
    <property type="match status" value="1"/>
</dbReference>
<dbReference type="STRING" id="436907.A7TI29"/>
<dbReference type="GO" id="GO:0042162">
    <property type="term" value="F:telomeric DNA binding"/>
    <property type="evidence" value="ECO:0007669"/>
    <property type="project" value="EnsemblFungi"/>
</dbReference>
<comment type="catalytic activity">
    <reaction evidence="14 16">
        <text>L-threonyl-[protein] + ATP = O-phospho-L-threonyl-[protein] + ADP + H(+)</text>
        <dbReference type="Rhea" id="RHEA:46608"/>
        <dbReference type="Rhea" id="RHEA-COMP:11060"/>
        <dbReference type="Rhea" id="RHEA-COMP:11605"/>
        <dbReference type="ChEBI" id="CHEBI:15378"/>
        <dbReference type="ChEBI" id="CHEBI:30013"/>
        <dbReference type="ChEBI" id="CHEBI:30616"/>
        <dbReference type="ChEBI" id="CHEBI:61977"/>
        <dbReference type="ChEBI" id="CHEBI:456216"/>
        <dbReference type="EC" id="2.7.11.1"/>
    </reaction>
</comment>
<proteinExistence type="inferred from homology"/>
<dbReference type="InterPro" id="IPR011009">
    <property type="entry name" value="Kinase-like_dom_sf"/>
</dbReference>
<evidence type="ECO:0000259" key="19">
    <source>
        <dbReference type="PROSITE" id="PS51190"/>
    </source>
</evidence>
<dbReference type="GO" id="GO:0004674">
    <property type="term" value="F:protein serine/threonine kinase activity"/>
    <property type="evidence" value="ECO:0007669"/>
    <property type="project" value="UniProtKB-KW"/>
</dbReference>
<evidence type="ECO:0000259" key="17">
    <source>
        <dbReference type="PROSITE" id="PS50290"/>
    </source>
</evidence>
<comment type="similarity">
    <text evidence="3 16">Belongs to the PI3/PI4-kinase family. ATM subfamily.</text>
</comment>
<keyword evidence="6 16" id="KW-0723">Serine/threonine-protein kinase</keyword>
<evidence type="ECO:0000256" key="8">
    <source>
        <dbReference type="ARBA" id="ARBA00022741"/>
    </source>
</evidence>
<dbReference type="OrthoDB" id="381190at2759"/>
<dbReference type="InterPro" id="IPR018936">
    <property type="entry name" value="PI3/4_kinase_CS"/>
</dbReference>
<comment type="catalytic activity">
    <reaction evidence="15">
        <text>L-seryl-[protein] + ATP = O-phospho-L-seryl-[protein] + ADP + H(+)</text>
        <dbReference type="Rhea" id="RHEA:17989"/>
        <dbReference type="Rhea" id="RHEA-COMP:9863"/>
        <dbReference type="Rhea" id="RHEA-COMP:11604"/>
        <dbReference type="ChEBI" id="CHEBI:15378"/>
        <dbReference type="ChEBI" id="CHEBI:29999"/>
        <dbReference type="ChEBI" id="CHEBI:30616"/>
        <dbReference type="ChEBI" id="CHEBI:83421"/>
        <dbReference type="ChEBI" id="CHEBI:456216"/>
        <dbReference type="EC" id="2.7.11.1"/>
    </reaction>
</comment>
<dbReference type="GO" id="GO:0000723">
    <property type="term" value="P:telomere maintenance"/>
    <property type="evidence" value="ECO:0007669"/>
    <property type="project" value="EnsemblFungi"/>
</dbReference>
<evidence type="ECO:0000256" key="7">
    <source>
        <dbReference type="ARBA" id="ARBA00022679"/>
    </source>
</evidence>
<dbReference type="InterPro" id="IPR036940">
    <property type="entry name" value="PI3/4_kinase_cat_sf"/>
</dbReference>
<dbReference type="GO" id="GO:0006302">
    <property type="term" value="P:double-strand break repair"/>
    <property type="evidence" value="ECO:0007669"/>
    <property type="project" value="EnsemblFungi"/>
</dbReference>
<dbReference type="GO" id="GO:0000781">
    <property type="term" value="C:chromosome, telomeric region"/>
    <property type="evidence" value="ECO:0007669"/>
    <property type="project" value="UniProtKB-SubCell"/>
</dbReference>
<dbReference type="FunCoup" id="A7TI29">
    <property type="interactions" value="117"/>
</dbReference>
<keyword evidence="11 16" id="KW-0067">ATP-binding</keyword>
<dbReference type="Gene3D" id="1.10.1070.11">
    <property type="entry name" value="Phosphatidylinositol 3-/4-kinase, catalytic domain"/>
    <property type="match status" value="1"/>
</dbReference>
<dbReference type="SMART" id="SM01342">
    <property type="entry name" value="TAN"/>
    <property type="match status" value="1"/>
</dbReference>
<dbReference type="InterPro" id="IPR021668">
    <property type="entry name" value="TAN"/>
</dbReference>
<evidence type="ECO:0000256" key="9">
    <source>
        <dbReference type="ARBA" id="ARBA00022763"/>
    </source>
</evidence>
<dbReference type="PROSITE" id="PS00915">
    <property type="entry name" value="PI3_4_KINASE_1"/>
    <property type="match status" value="1"/>
</dbReference>
<dbReference type="InParanoid" id="A7TI29"/>
<dbReference type="SMART" id="SM00146">
    <property type="entry name" value="PI3Kc"/>
    <property type="match status" value="1"/>
</dbReference>
<evidence type="ECO:0000256" key="10">
    <source>
        <dbReference type="ARBA" id="ARBA00022777"/>
    </source>
</evidence>
<feature type="domain" description="PI3K/PI4K catalytic" evidence="17">
    <location>
        <begin position="2415"/>
        <end position="2727"/>
    </location>
</feature>
<dbReference type="GO" id="GO:0005634">
    <property type="term" value="C:nucleus"/>
    <property type="evidence" value="ECO:0007669"/>
    <property type="project" value="UniProtKB-SubCell"/>
</dbReference>
<reference evidence="20 21" key="1">
    <citation type="journal article" date="2007" name="Proc. Natl. Acad. Sci. U.S.A.">
        <title>Independent sorting-out of thousands of duplicated gene pairs in two yeast species descended from a whole-genome duplication.</title>
        <authorList>
            <person name="Scannell D.R."/>
            <person name="Frank A.C."/>
            <person name="Conant G.C."/>
            <person name="Byrne K.P."/>
            <person name="Woolfit M."/>
            <person name="Wolfe K.H."/>
        </authorList>
    </citation>
    <scope>NUCLEOTIDE SEQUENCE [LARGE SCALE GENOMIC DNA]</scope>
    <source>
        <strain evidence="21">ATCC 22028 / DSM 70294 / BCRC 21397 / CBS 2163 / NBRC 10782 / NRRL Y-8283 / UCD 57-17</strain>
    </source>
</reference>
<evidence type="ECO:0000256" key="12">
    <source>
        <dbReference type="ARBA" id="ARBA00022895"/>
    </source>
</evidence>
<name>A7TI29_VANPO</name>
<dbReference type="GO" id="GO:0106310">
    <property type="term" value="F:protein serine kinase activity"/>
    <property type="evidence" value="ECO:0007669"/>
    <property type="project" value="RHEA"/>
</dbReference>
<dbReference type="PROSITE" id="PS51190">
    <property type="entry name" value="FATC"/>
    <property type="match status" value="1"/>
</dbReference>
<keyword evidence="8 16" id="KW-0547">Nucleotide-binding</keyword>
<dbReference type="Pfam" id="PF00454">
    <property type="entry name" value="PI3_PI4_kinase"/>
    <property type="match status" value="1"/>
</dbReference>
<comment type="subcellular location">
    <subcellularLocation>
        <location evidence="2 16">Chromosome</location>
        <location evidence="2 16">Telomere</location>
    </subcellularLocation>
    <subcellularLocation>
        <location evidence="1 16">Nucleus</location>
    </subcellularLocation>
</comment>
<keyword evidence="13 16" id="KW-0539">Nucleus</keyword>
<evidence type="ECO:0000256" key="13">
    <source>
        <dbReference type="ARBA" id="ARBA00023242"/>
    </source>
</evidence>
<keyword evidence="16" id="KW-0156">Chromatin regulator</keyword>
<evidence type="ECO:0000256" key="15">
    <source>
        <dbReference type="ARBA" id="ARBA00048679"/>
    </source>
</evidence>
<dbReference type="SUPFAM" id="SSF56112">
    <property type="entry name" value="Protein kinase-like (PK-like)"/>
    <property type="match status" value="1"/>
</dbReference>
<evidence type="ECO:0000256" key="11">
    <source>
        <dbReference type="ARBA" id="ARBA00022840"/>
    </source>
</evidence>
<evidence type="ECO:0000259" key="18">
    <source>
        <dbReference type="PROSITE" id="PS51189"/>
    </source>
</evidence>
<dbReference type="HOGENOM" id="CLU_000178_8_1_1"/>
<dbReference type="InterPro" id="IPR044107">
    <property type="entry name" value="PIKKc_ATM"/>
</dbReference>
<dbReference type="GO" id="GO:0006325">
    <property type="term" value="P:chromatin organization"/>
    <property type="evidence" value="ECO:0007669"/>
    <property type="project" value="UniProtKB-KW"/>
</dbReference>
<dbReference type="GO" id="GO:0005524">
    <property type="term" value="F:ATP binding"/>
    <property type="evidence" value="ECO:0007669"/>
    <property type="project" value="UniProtKB-KW"/>
</dbReference>
<dbReference type="PROSITE" id="PS00916">
    <property type="entry name" value="PI3_4_KINASE_2"/>
    <property type="match status" value="1"/>
</dbReference>
<dbReference type="PhylomeDB" id="A7TI29"/>
<feature type="domain" description="FATC" evidence="19">
    <location>
        <begin position="2735"/>
        <end position="2767"/>
    </location>
</feature>
<dbReference type="CDD" id="cd05171">
    <property type="entry name" value="PIKKc_ATM"/>
    <property type="match status" value="1"/>
</dbReference>
<evidence type="ECO:0000256" key="1">
    <source>
        <dbReference type="ARBA" id="ARBA00004123"/>
    </source>
</evidence>
<comment type="function">
    <text evidence="16">Serine/threonine protein kinase which activates checkpoint signaling upon genotoxic stresses such as ionizing radiation (IR), ultraviolet light (UV), or DNA replication stalling, thereby acting as a DNA damage sensor. Recognizes the substrate consensus sequence [ST]-Q. Phosphorylates histone H2A to form H2AS128ph (gamma-H2A) at sites of DNA damage, involved in the regulation of DNA damage response mechanism. Required for the control of telomere length and genome stability.</text>
</comment>
<dbReference type="Proteomes" id="UP000000267">
    <property type="component" value="Unassembled WGS sequence"/>
</dbReference>
<dbReference type="RefSeq" id="XP_001645894.1">
    <property type="nucleotide sequence ID" value="XM_001645844.1"/>
</dbReference>
<evidence type="ECO:0000256" key="3">
    <source>
        <dbReference type="ARBA" id="ARBA00010769"/>
    </source>
</evidence>
<dbReference type="EMBL" id="DS480394">
    <property type="protein sequence ID" value="EDO18036.1"/>
    <property type="molecule type" value="Genomic_DNA"/>
</dbReference>
<dbReference type="InterPro" id="IPR014009">
    <property type="entry name" value="PIK_FAT"/>
</dbReference>
<dbReference type="InterPro" id="IPR003152">
    <property type="entry name" value="FATC_dom"/>
</dbReference>
<dbReference type="GO" id="GO:0070273">
    <property type="term" value="F:phosphatidylinositol-4-phosphate binding"/>
    <property type="evidence" value="ECO:0007669"/>
    <property type="project" value="EnsemblFungi"/>
</dbReference>
<dbReference type="PROSITE" id="PS50290">
    <property type="entry name" value="PI3_4_KINASE_3"/>
    <property type="match status" value="1"/>
</dbReference>
<evidence type="ECO:0000256" key="6">
    <source>
        <dbReference type="ARBA" id="ARBA00022527"/>
    </source>
</evidence>
<dbReference type="PANTHER" id="PTHR37079">
    <property type="entry name" value="SERINE/THREONINE-PROTEIN KINASE ATM"/>
    <property type="match status" value="1"/>
</dbReference>
<organism evidence="21">
    <name type="scientific">Vanderwaltozyma polyspora (strain ATCC 22028 / DSM 70294 / BCRC 21397 / CBS 2163 / NBRC 10782 / NRRL Y-8283 / UCD 57-17)</name>
    <name type="common">Kluyveromyces polysporus</name>
    <dbReference type="NCBI Taxonomy" id="436907"/>
    <lineage>
        <taxon>Eukaryota</taxon>
        <taxon>Fungi</taxon>
        <taxon>Dikarya</taxon>
        <taxon>Ascomycota</taxon>
        <taxon>Saccharomycotina</taxon>
        <taxon>Saccharomycetes</taxon>
        <taxon>Saccharomycetales</taxon>
        <taxon>Saccharomycetaceae</taxon>
        <taxon>Vanderwaltozyma</taxon>
    </lineage>
</organism>
<evidence type="ECO:0000313" key="21">
    <source>
        <dbReference type="Proteomes" id="UP000000267"/>
    </source>
</evidence>
<evidence type="ECO:0000313" key="20">
    <source>
        <dbReference type="EMBL" id="EDO18036.1"/>
    </source>
</evidence>
<dbReference type="KEGG" id="vpo:Kpol_1045p22"/>
<evidence type="ECO:0000256" key="5">
    <source>
        <dbReference type="ARBA" id="ARBA00014619"/>
    </source>
</evidence>
<keyword evidence="12 16" id="KW-0779">Telomere</keyword>
<dbReference type="EC" id="2.7.11.1" evidence="4 16"/>
<keyword evidence="10 16" id="KW-0418">Kinase</keyword>